<dbReference type="PANTHER" id="PTHR48419">
    <property type="entry name" value="SULFOTRANSFERASE DOMAIN-CONTAINING PROTEIN"/>
    <property type="match status" value="1"/>
</dbReference>
<dbReference type="EMBL" id="ML741769">
    <property type="protein sequence ID" value="KAE8331389.1"/>
    <property type="molecule type" value="Genomic_DNA"/>
</dbReference>
<dbReference type="InterPro" id="IPR053226">
    <property type="entry name" value="Pyrrolopyrazine_biosynth_F"/>
</dbReference>
<proteinExistence type="predicted"/>
<protein>
    <submittedName>
        <fullName evidence="1">Uncharacterized protein</fullName>
    </submittedName>
</protein>
<keyword evidence="2" id="KW-1185">Reference proteome</keyword>
<reference evidence="2" key="1">
    <citation type="submission" date="2019-04" db="EMBL/GenBank/DDBJ databases">
        <title>Friends and foes A comparative genomics studyof 23 Aspergillus species from section Flavi.</title>
        <authorList>
            <consortium name="DOE Joint Genome Institute"/>
            <person name="Kjaerbolling I."/>
            <person name="Vesth T."/>
            <person name="Frisvad J.C."/>
            <person name="Nybo J.L."/>
            <person name="Theobald S."/>
            <person name="Kildgaard S."/>
            <person name="Isbrandt T."/>
            <person name="Kuo A."/>
            <person name="Sato A."/>
            <person name="Lyhne E.K."/>
            <person name="Kogle M.E."/>
            <person name="Wiebenga A."/>
            <person name="Kun R.S."/>
            <person name="Lubbers R.J."/>
            <person name="Makela M.R."/>
            <person name="Barry K."/>
            <person name="Chovatia M."/>
            <person name="Clum A."/>
            <person name="Daum C."/>
            <person name="Haridas S."/>
            <person name="He G."/>
            <person name="LaButti K."/>
            <person name="Lipzen A."/>
            <person name="Mondo S."/>
            <person name="Riley R."/>
            <person name="Salamov A."/>
            <person name="Simmons B.A."/>
            <person name="Magnuson J.K."/>
            <person name="Henrissat B."/>
            <person name="Mortensen U.H."/>
            <person name="Larsen T.O."/>
            <person name="Devries R.P."/>
            <person name="Grigoriev I.V."/>
            <person name="Machida M."/>
            <person name="Baker S.E."/>
            <person name="Andersen M.R."/>
        </authorList>
    </citation>
    <scope>NUCLEOTIDE SEQUENCE [LARGE SCALE GENOMIC DNA]</scope>
    <source>
        <strain evidence="2">CBS 130017</strain>
    </source>
</reference>
<evidence type="ECO:0000313" key="2">
    <source>
        <dbReference type="Proteomes" id="UP000325945"/>
    </source>
</evidence>
<gene>
    <name evidence="1" type="ORF">BDV39DRAFT_189802</name>
</gene>
<evidence type="ECO:0000313" key="1">
    <source>
        <dbReference type="EMBL" id="KAE8331389.1"/>
    </source>
</evidence>
<sequence>MRILDLPNQPNVVSEKSGGYFFLPAVQRQRGLRLLEKNYTEWNENEKDALRSQLDQCSATFHEFVRRAEGAGKTMVVKEHVPHLIEPIAKTQHVHRSQGSIGSPQGFDHQTLLPDEFLLTWFPTFLVRHPALAFPSELASVMTLRWTRQLFDWYVNIWNQLSAKNITRPKPIVLDADDILANPQIVVRFCDLVGLDSTKLCFSWEPLRSDELRQTDPLKQKMNATLLASSGIMQDKSAQNLNLDCEMEKWKAEFGETEALKLTKWVDNAIPDYEYLRSHRLV</sequence>
<accession>A0A5N6XGZ9</accession>
<dbReference type="AlphaFoldDB" id="A0A5N6XGZ9"/>
<dbReference type="Proteomes" id="UP000325945">
    <property type="component" value="Unassembled WGS sequence"/>
</dbReference>
<dbReference type="PANTHER" id="PTHR48419:SF1">
    <property type="entry name" value="SULFOTRANSFERASE DOMAIN-CONTAINING PROTEIN"/>
    <property type="match status" value="1"/>
</dbReference>
<name>A0A5N6XGZ9_9EURO</name>
<organism evidence="1 2">
    <name type="scientific">Aspergillus sergii</name>
    <dbReference type="NCBI Taxonomy" id="1034303"/>
    <lineage>
        <taxon>Eukaryota</taxon>
        <taxon>Fungi</taxon>
        <taxon>Dikarya</taxon>
        <taxon>Ascomycota</taxon>
        <taxon>Pezizomycotina</taxon>
        <taxon>Eurotiomycetes</taxon>
        <taxon>Eurotiomycetidae</taxon>
        <taxon>Eurotiales</taxon>
        <taxon>Aspergillaceae</taxon>
        <taxon>Aspergillus</taxon>
        <taxon>Aspergillus subgen. Circumdati</taxon>
    </lineage>
</organism>